<reference evidence="2" key="1">
    <citation type="submission" date="2020-05" db="EMBL/GenBank/DDBJ databases">
        <authorList>
            <person name="Chiriac C."/>
            <person name="Salcher M."/>
            <person name="Ghai R."/>
            <person name="Kavagutti S V."/>
        </authorList>
    </citation>
    <scope>NUCLEOTIDE SEQUENCE</scope>
</reference>
<organism evidence="2">
    <name type="scientific">freshwater metagenome</name>
    <dbReference type="NCBI Taxonomy" id="449393"/>
    <lineage>
        <taxon>unclassified sequences</taxon>
        <taxon>metagenomes</taxon>
        <taxon>ecological metagenomes</taxon>
    </lineage>
</organism>
<name>A0A6J6J360_9ZZZZ</name>
<dbReference type="EMBL" id="CAEZVR010000027">
    <property type="protein sequence ID" value="CAB4631044.1"/>
    <property type="molecule type" value="Genomic_DNA"/>
</dbReference>
<dbReference type="AlphaFoldDB" id="A0A6J6J360"/>
<gene>
    <name evidence="1" type="ORF">UFOPK1599_00914</name>
    <name evidence="2" type="ORF">UFOPK2139_00227</name>
</gene>
<evidence type="ECO:0000313" key="1">
    <source>
        <dbReference type="EMBL" id="CAB4567505.1"/>
    </source>
</evidence>
<accession>A0A6J6J360</accession>
<sequence length="256" mass="28573">MSKDSLSSNPWYFKKRYIALLIIILYFISTLTNSPDNSIETSKQKSTQTRSYEVKYLSHADINPATVSVRFGIKNDGTQPITPTCKIKMSDSSGTYSGYDFFDITDPIEAGVTKQVVVQLTITNEGSAYVDKFTGSCTAKTSDTGTSAGKEVIVSDIEDASWGDEQYELDQNKEFPEDAGFWYGPSFKVNQPFMTQMNCTWTAFDKNGNVVGTHSYRANTLNDGSVTSYGPDEKWYIDSTERIVKSVETYDVKCTL</sequence>
<dbReference type="EMBL" id="CAEZTE010000060">
    <property type="protein sequence ID" value="CAB4567505.1"/>
    <property type="molecule type" value="Genomic_DNA"/>
</dbReference>
<protein>
    <submittedName>
        <fullName evidence="2">Unannotated protein</fullName>
    </submittedName>
</protein>
<proteinExistence type="predicted"/>
<evidence type="ECO:0000313" key="2">
    <source>
        <dbReference type="EMBL" id="CAB4631044.1"/>
    </source>
</evidence>